<dbReference type="InterPro" id="IPR040442">
    <property type="entry name" value="Pyrv_kinase-like_dom_sf"/>
</dbReference>
<evidence type="ECO:0000256" key="11">
    <source>
        <dbReference type="ARBA" id="ARBA00023317"/>
    </source>
</evidence>
<dbReference type="AlphaFoldDB" id="A0A1I4PH15"/>
<reference evidence="16 17" key="1">
    <citation type="submission" date="2016-10" db="EMBL/GenBank/DDBJ databases">
        <authorList>
            <person name="de Groot N.N."/>
        </authorList>
    </citation>
    <scope>NUCLEOTIDE SEQUENCE [LARGE SCALE GENOMIC DNA]</scope>
    <source>
        <strain evidence="16 17">ATCC 43154</strain>
    </source>
</reference>
<keyword evidence="9 13" id="KW-0460">Magnesium</keyword>
<sequence>MRRLRQAKIVATLGPASSSKEAIQALFDAGADVFRFNFSHGSHQDHQARCNIVREIERAAGRPIAILADLQGPKLRVGQFAEGRVTLLAGAEFTLDRDPTPGDVHRVCLPHPELFEVVDAGQSLLLDDGKLRLAVLGRGADRRSIRTRVVSGGVLSDRKGVNVPDVVLPIPALTEKDLRDLDFALDMGADWIALSFVQRPEDVLQARAIIGDRAALLSKLEKPAALDGLDAIVAVSDAIMVARGDLGVELPPERVPGVQKRILRACRQHGKPIVIATQMLESMIGAPVPTRAEASDVASAIYDGADAVMLSAESASGAYPVEAVRIMDRIIGEVEKDPLYRQMIDAQNQAPQPNSGDAICSALRDVTRIVGAVATVTYTSSGHTSLRAARERPTAPILSVTPNLSTARRLVLAWGVHSTVSQEVRNVDRMVAAACQAALEQGFAVAGDSIAITAGVPFGQPGSTNLLRIAQIWPVVPAAAA</sequence>
<gene>
    <name evidence="16" type="ORF">SAMN02982985_03401</name>
</gene>
<feature type="domain" description="Pyruvate kinase barrel" evidence="14">
    <location>
        <begin position="5"/>
        <end position="324"/>
    </location>
</feature>
<evidence type="ECO:0000256" key="12">
    <source>
        <dbReference type="NCBIfam" id="TIGR01064"/>
    </source>
</evidence>
<dbReference type="NCBIfam" id="NF004491">
    <property type="entry name" value="PRK05826.1"/>
    <property type="match status" value="1"/>
</dbReference>
<dbReference type="Proteomes" id="UP000199470">
    <property type="component" value="Unassembled WGS sequence"/>
</dbReference>
<dbReference type="SUPFAM" id="SSF51621">
    <property type="entry name" value="Phosphoenolpyruvate/pyruvate domain"/>
    <property type="match status" value="1"/>
</dbReference>
<evidence type="ECO:0000256" key="7">
    <source>
        <dbReference type="ARBA" id="ARBA00022777"/>
    </source>
</evidence>
<dbReference type="Gene3D" id="3.40.1380.20">
    <property type="entry name" value="Pyruvate kinase, C-terminal domain"/>
    <property type="match status" value="1"/>
</dbReference>
<dbReference type="GO" id="GO:0000287">
    <property type="term" value="F:magnesium ion binding"/>
    <property type="evidence" value="ECO:0007669"/>
    <property type="project" value="UniProtKB-UniRule"/>
</dbReference>
<dbReference type="InterPro" id="IPR011037">
    <property type="entry name" value="Pyrv_Knase-like_insert_dom_sf"/>
</dbReference>
<dbReference type="InterPro" id="IPR015813">
    <property type="entry name" value="Pyrv/PenolPyrv_kinase-like_dom"/>
</dbReference>
<protein>
    <recommendedName>
        <fullName evidence="3 12">Pyruvate kinase</fullName>
        <ecNumber evidence="3 12">2.7.1.40</ecNumber>
    </recommendedName>
</protein>
<dbReference type="GO" id="GO:0004743">
    <property type="term" value="F:pyruvate kinase activity"/>
    <property type="evidence" value="ECO:0007669"/>
    <property type="project" value="UniProtKB-UniRule"/>
</dbReference>
<keyword evidence="8" id="KW-0067">ATP-binding</keyword>
<dbReference type="GO" id="GO:0005524">
    <property type="term" value="F:ATP binding"/>
    <property type="evidence" value="ECO:0007669"/>
    <property type="project" value="UniProtKB-KW"/>
</dbReference>
<dbReference type="PANTHER" id="PTHR11817">
    <property type="entry name" value="PYRUVATE KINASE"/>
    <property type="match status" value="1"/>
</dbReference>
<dbReference type="InterPro" id="IPR001697">
    <property type="entry name" value="Pyr_Knase"/>
</dbReference>
<dbReference type="Gene3D" id="2.40.33.10">
    <property type="entry name" value="PK beta-barrel domain-like"/>
    <property type="match status" value="1"/>
</dbReference>
<dbReference type="GO" id="GO:0016301">
    <property type="term" value="F:kinase activity"/>
    <property type="evidence" value="ECO:0007669"/>
    <property type="project" value="UniProtKB-KW"/>
</dbReference>
<comment type="pathway">
    <text evidence="1 13">Carbohydrate degradation; glycolysis; pyruvate from D-glyceraldehyde 3-phosphate: step 5/5.</text>
</comment>
<keyword evidence="11 16" id="KW-0670">Pyruvate</keyword>
<dbReference type="InterPro" id="IPR015793">
    <property type="entry name" value="Pyrv_Knase_brl"/>
</dbReference>
<proteinExistence type="inferred from homology"/>
<evidence type="ECO:0000256" key="4">
    <source>
        <dbReference type="ARBA" id="ARBA00022679"/>
    </source>
</evidence>
<organism evidence="16 17">
    <name type="scientific">Rugamonas rubra</name>
    <dbReference type="NCBI Taxonomy" id="758825"/>
    <lineage>
        <taxon>Bacteria</taxon>
        <taxon>Pseudomonadati</taxon>
        <taxon>Pseudomonadota</taxon>
        <taxon>Betaproteobacteria</taxon>
        <taxon>Burkholderiales</taxon>
        <taxon>Oxalobacteraceae</taxon>
        <taxon>Telluria group</taxon>
        <taxon>Rugamonas</taxon>
    </lineage>
</organism>
<keyword evidence="10 13" id="KW-0324">Glycolysis</keyword>
<evidence type="ECO:0000256" key="9">
    <source>
        <dbReference type="ARBA" id="ARBA00022842"/>
    </source>
</evidence>
<evidence type="ECO:0000259" key="15">
    <source>
        <dbReference type="Pfam" id="PF02887"/>
    </source>
</evidence>
<dbReference type="InterPro" id="IPR015795">
    <property type="entry name" value="Pyrv_Knase_C"/>
</dbReference>
<evidence type="ECO:0000256" key="8">
    <source>
        <dbReference type="ARBA" id="ARBA00022840"/>
    </source>
</evidence>
<dbReference type="FunFam" id="2.40.33.10:FF:000001">
    <property type="entry name" value="Pyruvate kinase"/>
    <property type="match status" value="1"/>
</dbReference>
<dbReference type="EC" id="2.7.1.40" evidence="3 12"/>
<keyword evidence="6" id="KW-0547">Nucleotide-binding</keyword>
<dbReference type="Gene3D" id="3.20.20.60">
    <property type="entry name" value="Phosphoenolpyruvate-binding domains"/>
    <property type="match status" value="1"/>
</dbReference>
<dbReference type="Pfam" id="PF00224">
    <property type="entry name" value="PK"/>
    <property type="match status" value="1"/>
</dbReference>
<dbReference type="UniPathway" id="UPA00109">
    <property type="reaction ID" value="UER00188"/>
</dbReference>
<dbReference type="OrthoDB" id="9812123at2"/>
<feature type="domain" description="Pyruvate kinase C-terminal" evidence="15">
    <location>
        <begin position="357"/>
        <end position="469"/>
    </location>
</feature>
<dbReference type="PRINTS" id="PR01050">
    <property type="entry name" value="PYRUVTKNASE"/>
</dbReference>
<dbReference type="EMBL" id="FOTW01000016">
    <property type="protein sequence ID" value="SFM26846.1"/>
    <property type="molecule type" value="Genomic_DNA"/>
</dbReference>
<dbReference type="NCBIfam" id="NF004886">
    <property type="entry name" value="PRK06247.1"/>
    <property type="match status" value="1"/>
</dbReference>
<evidence type="ECO:0000256" key="1">
    <source>
        <dbReference type="ARBA" id="ARBA00004997"/>
    </source>
</evidence>
<name>A0A1I4PH15_9BURK</name>
<dbReference type="NCBIfam" id="TIGR01064">
    <property type="entry name" value="pyruv_kin"/>
    <property type="match status" value="1"/>
</dbReference>
<dbReference type="GO" id="GO:0030955">
    <property type="term" value="F:potassium ion binding"/>
    <property type="evidence" value="ECO:0007669"/>
    <property type="project" value="UniProtKB-UniRule"/>
</dbReference>
<dbReference type="Pfam" id="PF02887">
    <property type="entry name" value="PK_C"/>
    <property type="match status" value="1"/>
</dbReference>
<evidence type="ECO:0000256" key="5">
    <source>
        <dbReference type="ARBA" id="ARBA00022723"/>
    </source>
</evidence>
<keyword evidence="17" id="KW-1185">Reference proteome</keyword>
<evidence type="ECO:0000313" key="17">
    <source>
        <dbReference type="Proteomes" id="UP000199470"/>
    </source>
</evidence>
<evidence type="ECO:0000256" key="3">
    <source>
        <dbReference type="ARBA" id="ARBA00012142"/>
    </source>
</evidence>
<evidence type="ECO:0000313" key="16">
    <source>
        <dbReference type="EMBL" id="SFM26846.1"/>
    </source>
</evidence>
<evidence type="ECO:0000256" key="2">
    <source>
        <dbReference type="ARBA" id="ARBA00008663"/>
    </source>
</evidence>
<accession>A0A1I4PH15</accession>
<dbReference type="RefSeq" id="WP_093388886.1">
    <property type="nucleotide sequence ID" value="NZ_FOTW01000016.1"/>
</dbReference>
<evidence type="ECO:0000256" key="13">
    <source>
        <dbReference type="RuleBase" id="RU000504"/>
    </source>
</evidence>
<dbReference type="NCBIfam" id="NF004978">
    <property type="entry name" value="PRK06354.1"/>
    <property type="match status" value="1"/>
</dbReference>
<dbReference type="InterPro" id="IPR015806">
    <property type="entry name" value="Pyrv_Knase_insert_dom_sf"/>
</dbReference>
<evidence type="ECO:0000256" key="10">
    <source>
        <dbReference type="ARBA" id="ARBA00023152"/>
    </source>
</evidence>
<keyword evidence="5" id="KW-0479">Metal-binding</keyword>
<dbReference type="STRING" id="758825.SAMN02982985_03401"/>
<dbReference type="SUPFAM" id="SSF52935">
    <property type="entry name" value="PK C-terminal domain-like"/>
    <property type="match status" value="1"/>
</dbReference>
<comment type="similarity">
    <text evidence="2 13">Belongs to the pyruvate kinase family.</text>
</comment>
<comment type="catalytic activity">
    <reaction evidence="13">
        <text>pyruvate + ATP = phosphoenolpyruvate + ADP + H(+)</text>
        <dbReference type="Rhea" id="RHEA:18157"/>
        <dbReference type="ChEBI" id="CHEBI:15361"/>
        <dbReference type="ChEBI" id="CHEBI:15378"/>
        <dbReference type="ChEBI" id="CHEBI:30616"/>
        <dbReference type="ChEBI" id="CHEBI:58702"/>
        <dbReference type="ChEBI" id="CHEBI:456216"/>
        <dbReference type="EC" id="2.7.1.40"/>
    </reaction>
</comment>
<evidence type="ECO:0000259" key="14">
    <source>
        <dbReference type="Pfam" id="PF00224"/>
    </source>
</evidence>
<evidence type="ECO:0000256" key="6">
    <source>
        <dbReference type="ARBA" id="ARBA00022741"/>
    </source>
</evidence>
<dbReference type="SUPFAM" id="SSF50800">
    <property type="entry name" value="PK beta-barrel domain-like"/>
    <property type="match status" value="1"/>
</dbReference>
<keyword evidence="4 13" id="KW-0808">Transferase</keyword>
<keyword evidence="7 13" id="KW-0418">Kinase</keyword>
<dbReference type="InterPro" id="IPR036918">
    <property type="entry name" value="Pyrv_Knase_C_sf"/>
</dbReference>